<comment type="PTM">
    <text evidence="8">Binds 2 heme c groups covalently per subunit.</text>
</comment>
<organism evidence="12 13">
    <name type="scientific">Paralysiella testudinis</name>
    <dbReference type="NCBI Taxonomy" id="2809020"/>
    <lineage>
        <taxon>Bacteria</taxon>
        <taxon>Pseudomonadati</taxon>
        <taxon>Pseudomonadota</taxon>
        <taxon>Betaproteobacteria</taxon>
        <taxon>Neisseriales</taxon>
        <taxon>Neisseriaceae</taxon>
        <taxon>Paralysiella</taxon>
    </lineage>
</organism>
<keyword evidence="2" id="KW-0813">Transport</keyword>
<dbReference type="InterPro" id="IPR024167">
    <property type="entry name" value="Cytochrome_c4-like"/>
</dbReference>
<dbReference type="InterPro" id="IPR050597">
    <property type="entry name" value="Cytochrome_c_Oxidase_Subunit"/>
</dbReference>
<dbReference type="InterPro" id="IPR036909">
    <property type="entry name" value="Cyt_c-like_dom_sf"/>
</dbReference>
<dbReference type="PANTHER" id="PTHR33751:SF9">
    <property type="entry name" value="CYTOCHROME C4"/>
    <property type="match status" value="1"/>
</dbReference>
<dbReference type="GO" id="GO:0042597">
    <property type="term" value="C:periplasmic space"/>
    <property type="evidence" value="ECO:0007669"/>
    <property type="project" value="UniProtKB-SubCell"/>
</dbReference>
<evidence type="ECO:0000256" key="9">
    <source>
        <dbReference type="PIRSR" id="PIRSR000005-2"/>
    </source>
</evidence>
<feature type="domain" description="Cytochrome c" evidence="11">
    <location>
        <begin position="115"/>
        <end position="211"/>
    </location>
</feature>
<evidence type="ECO:0000256" key="8">
    <source>
        <dbReference type="PIRSR" id="PIRSR000005-1"/>
    </source>
</evidence>
<feature type="signal peptide" evidence="10">
    <location>
        <begin position="1"/>
        <end position="19"/>
    </location>
</feature>
<comment type="subcellular location">
    <subcellularLocation>
        <location evidence="1">Periplasm</location>
    </subcellularLocation>
</comment>
<evidence type="ECO:0000256" key="4">
    <source>
        <dbReference type="ARBA" id="ARBA00022723"/>
    </source>
</evidence>
<feature type="binding site" description="axial binding residue" evidence="9">
    <location>
        <position position="82"/>
    </location>
    <ligand>
        <name>heme c</name>
        <dbReference type="ChEBI" id="CHEBI:61717"/>
        <label>1</label>
    </ligand>
    <ligandPart>
        <name>Fe</name>
        <dbReference type="ChEBI" id="CHEBI:18248"/>
    </ligandPart>
</feature>
<evidence type="ECO:0000256" key="1">
    <source>
        <dbReference type="ARBA" id="ARBA00004418"/>
    </source>
</evidence>
<feature type="domain" description="Cytochrome c" evidence="11">
    <location>
        <begin position="23"/>
        <end position="105"/>
    </location>
</feature>
<evidence type="ECO:0000259" key="11">
    <source>
        <dbReference type="PROSITE" id="PS51007"/>
    </source>
</evidence>
<evidence type="ECO:0000256" key="2">
    <source>
        <dbReference type="ARBA" id="ARBA00022448"/>
    </source>
</evidence>
<dbReference type="GO" id="GO:0009055">
    <property type="term" value="F:electron transfer activity"/>
    <property type="evidence" value="ECO:0007669"/>
    <property type="project" value="InterPro"/>
</dbReference>
<keyword evidence="6" id="KW-0249">Electron transport</keyword>
<dbReference type="PRINTS" id="PR00605">
    <property type="entry name" value="CYTCHROMECIC"/>
</dbReference>
<feature type="binding site" description="covalent" evidence="8">
    <location>
        <position position="36"/>
    </location>
    <ligand>
        <name>heme c</name>
        <dbReference type="ChEBI" id="CHEBI:61717"/>
        <label>1</label>
    </ligand>
</feature>
<dbReference type="RefSeq" id="WP_230339431.1">
    <property type="nucleotide sequence ID" value="NZ_CP069798.1"/>
</dbReference>
<keyword evidence="7 9" id="KW-0408">Iron</keyword>
<evidence type="ECO:0000256" key="5">
    <source>
        <dbReference type="ARBA" id="ARBA00022764"/>
    </source>
</evidence>
<accession>A0A892ZGA3</accession>
<feature type="chain" id="PRO_5034204358" evidence="10">
    <location>
        <begin position="20"/>
        <end position="211"/>
    </location>
</feature>
<sequence length="211" mass="22225">MKRLTLLSLAVAVSGLAAAQPKADVARGEQIANTVCAACHAADGNSGIAMYPRLAAQDAEYIILETHLIKDGKRTTGAAGTMMPLVQSLSDDDIRNVAAYFQKQQPKAGEANPKENPELGARIFRGGLADKKLPACMSCHGPNGAGMPGGSTAKDGIVAYPRLGGQHKAYVVEQLKAYQNGQRTNPIMVDIAKRMSADEINAVGNFIQGLH</sequence>
<feature type="binding site" description="axial binding residue" evidence="9">
    <location>
        <position position="140"/>
    </location>
    <ligand>
        <name>heme c</name>
        <dbReference type="ChEBI" id="CHEBI:61717"/>
        <label>2</label>
    </ligand>
    <ligandPart>
        <name>Fe</name>
        <dbReference type="ChEBI" id="CHEBI:18248"/>
    </ligandPart>
</feature>
<evidence type="ECO:0000256" key="3">
    <source>
        <dbReference type="ARBA" id="ARBA00022617"/>
    </source>
</evidence>
<dbReference type="AlphaFoldDB" id="A0A892ZGA3"/>
<dbReference type="GO" id="GO:0005506">
    <property type="term" value="F:iron ion binding"/>
    <property type="evidence" value="ECO:0007669"/>
    <property type="project" value="InterPro"/>
</dbReference>
<evidence type="ECO:0000313" key="13">
    <source>
        <dbReference type="Proteomes" id="UP000653156"/>
    </source>
</evidence>
<feature type="binding site" description="covalent" evidence="8">
    <location>
        <position position="39"/>
    </location>
    <ligand>
        <name>heme c</name>
        <dbReference type="ChEBI" id="CHEBI:61717"/>
        <label>1</label>
    </ligand>
</feature>
<dbReference type="Gene3D" id="1.10.760.10">
    <property type="entry name" value="Cytochrome c-like domain"/>
    <property type="match status" value="2"/>
</dbReference>
<dbReference type="PANTHER" id="PTHR33751">
    <property type="entry name" value="CBB3-TYPE CYTOCHROME C OXIDASE SUBUNIT FIXP"/>
    <property type="match status" value="1"/>
</dbReference>
<dbReference type="Proteomes" id="UP000653156">
    <property type="component" value="Chromosome"/>
</dbReference>
<protein>
    <submittedName>
        <fullName evidence="12">Cytochrome c4</fullName>
    </submittedName>
</protein>
<feature type="binding site" description="axial binding residue" evidence="9">
    <location>
        <position position="188"/>
    </location>
    <ligand>
        <name>heme c</name>
        <dbReference type="ChEBI" id="CHEBI:61717"/>
        <label>2</label>
    </ligand>
    <ligandPart>
        <name>Fe</name>
        <dbReference type="ChEBI" id="CHEBI:18248"/>
    </ligandPart>
</feature>
<dbReference type="PIRSF" id="PIRSF000005">
    <property type="entry name" value="Cytochrome_c4"/>
    <property type="match status" value="1"/>
</dbReference>
<keyword evidence="13" id="KW-1185">Reference proteome</keyword>
<keyword evidence="10" id="KW-0732">Signal</keyword>
<dbReference type="PROSITE" id="PS51007">
    <property type="entry name" value="CYTC"/>
    <property type="match status" value="2"/>
</dbReference>
<evidence type="ECO:0000256" key="7">
    <source>
        <dbReference type="ARBA" id="ARBA00023004"/>
    </source>
</evidence>
<evidence type="ECO:0000256" key="10">
    <source>
        <dbReference type="SAM" id="SignalP"/>
    </source>
</evidence>
<keyword evidence="4 9" id="KW-0479">Metal-binding</keyword>
<feature type="binding site" description="covalent" evidence="8">
    <location>
        <position position="139"/>
    </location>
    <ligand>
        <name>heme c</name>
        <dbReference type="ChEBI" id="CHEBI:61717"/>
        <label>2</label>
    </ligand>
</feature>
<gene>
    <name evidence="12" type="ORF">JQU52_01520</name>
</gene>
<proteinExistence type="predicted"/>
<feature type="binding site" description="axial binding residue" evidence="9">
    <location>
        <position position="40"/>
    </location>
    <ligand>
        <name>heme c</name>
        <dbReference type="ChEBI" id="CHEBI:61717"/>
        <label>1</label>
    </ligand>
    <ligandPart>
        <name>Fe</name>
        <dbReference type="ChEBI" id="CHEBI:18248"/>
    </ligandPart>
</feature>
<dbReference type="Pfam" id="PF00034">
    <property type="entry name" value="Cytochrom_C"/>
    <property type="match status" value="2"/>
</dbReference>
<dbReference type="KEGG" id="ptes:JQU52_01520"/>
<keyword evidence="5" id="KW-0574">Periplasm</keyword>
<name>A0A892ZGA3_9NEIS</name>
<evidence type="ECO:0000256" key="6">
    <source>
        <dbReference type="ARBA" id="ARBA00022982"/>
    </source>
</evidence>
<dbReference type="InterPro" id="IPR008168">
    <property type="entry name" value="Cyt_C_IC"/>
</dbReference>
<dbReference type="InterPro" id="IPR009056">
    <property type="entry name" value="Cyt_c-like_dom"/>
</dbReference>
<reference evidence="12" key="1">
    <citation type="submission" date="2021-02" db="EMBL/GenBank/DDBJ databases">
        <title>Neisseriaceae sp. 26B isolated from the cloaca of a Common Toad-headed Turtle (Mesoclemmys nasuta).</title>
        <authorList>
            <person name="Spergser J."/>
            <person name="Busse H.-J."/>
        </authorList>
    </citation>
    <scope>NUCLEOTIDE SEQUENCE</scope>
    <source>
        <strain evidence="12">26B</strain>
    </source>
</reference>
<feature type="binding site" description="covalent" evidence="8">
    <location>
        <position position="136"/>
    </location>
    <ligand>
        <name>heme c</name>
        <dbReference type="ChEBI" id="CHEBI:61717"/>
        <label>2</label>
    </ligand>
</feature>
<evidence type="ECO:0000313" key="12">
    <source>
        <dbReference type="EMBL" id="QRQ82141.1"/>
    </source>
</evidence>
<dbReference type="GO" id="GO:0020037">
    <property type="term" value="F:heme binding"/>
    <property type="evidence" value="ECO:0007669"/>
    <property type="project" value="InterPro"/>
</dbReference>
<keyword evidence="3 8" id="KW-0349">Heme</keyword>
<dbReference type="SUPFAM" id="SSF46626">
    <property type="entry name" value="Cytochrome c"/>
    <property type="match status" value="2"/>
</dbReference>
<dbReference type="EMBL" id="CP069798">
    <property type="protein sequence ID" value="QRQ82141.1"/>
    <property type="molecule type" value="Genomic_DNA"/>
</dbReference>